<gene>
    <name evidence="1" type="ORF">CHRIB12_LOCUS18431</name>
</gene>
<sequence length="133" mass="14785">MNQFDCDHVELQALHKPEYLQLFNKFKEMLKSMSETELKIVMKFITGAEIIPAIPKIKECNGNLTKFTNSSTVVTPIRLSTAQFNSTSTVRSSGNSLDNAIFIDDANNNSLELNADSHQTASLNTEVKENTDG</sequence>
<dbReference type="EMBL" id="CAGKOT010000048">
    <property type="protein sequence ID" value="CAB5383458.1"/>
    <property type="molecule type" value="Genomic_DNA"/>
</dbReference>
<accession>A0A915ZMH8</accession>
<organism evidence="1 2">
    <name type="scientific">Rhizophagus irregularis</name>
    <dbReference type="NCBI Taxonomy" id="588596"/>
    <lineage>
        <taxon>Eukaryota</taxon>
        <taxon>Fungi</taxon>
        <taxon>Fungi incertae sedis</taxon>
        <taxon>Mucoromycota</taxon>
        <taxon>Glomeromycotina</taxon>
        <taxon>Glomeromycetes</taxon>
        <taxon>Glomerales</taxon>
        <taxon>Glomeraceae</taxon>
        <taxon>Rhizophagus</taxon>
    </lineage>
</organism>
<dbReference type="Proteomes" id="UP000684084">
    <property type="component" value="Unassembled WGS sequence"/>
</dbReference>
<protein>
    <submittedName>
        <fullName evidence="1">Uncharacterized protein</fullName>
    </submittedName>
</protein>
<evidence type="ECO:0000313" key="2">
    <source>
        <dbReference type="Proteomes" id="UP000684084"/>
    </source>
</evidence>
<comment type="caution">
    <text evidence="1">The sequence shown here is derived from an EMBL/GenBank/DDBJ whole genome shotgun (WGS) entry which is preliminary data.</text>
</comment>
<reference evidence="1" key="1">
    <citation type="submission" date="2020-05" db="EMBL/GenBank/DDBJ databases">
        <authorList>
            <person name="Rincon C."/>
            <person name="Sanders R I."/>
            <person name="Robbins C."/>
            <person name="Chaturvedi A."/>
        </authorList>
    </citation>
    <scope>NUCLEOTIDE SEQUENCE</scope>
    <source>
        <strain evidence="1">CHB12</strain>
    </source>
</reference>
<proteinExistence type="predicted"/>
<dbReference type="AlphaFoldDB" id="A0A915ZMH8"/>
<name>A0A915ZMH8_9GLOM</name>
<evidence type="ECO:0000313" key="1">
    <source>
        <dbReference type="EMBL" id="CAB5383458.1"/>
    </source>
</evidence>